<protein>
    <submittedName>
        <fullName evidence="2">DNA-directed RNA polymerase subunit alpha</fullName>
    </submittedName>
</protein>
<keyword evidence="1" id="KW-0378">Hydrolase</keyword>
<dbReference type="Proteomes" id="UP000037600">
    <property type="component" value="Unassembled WGS sequence"/>
</dbReference>
<dbReference type="PANTHER" id="PTHR33886">
    <property type="entry name" value="UNSATURATED RHAMNOGALACTURONAN HYDROLASE (EUROFUNG)"/>
    <property type="match status" value="1"/>
</dbReference>
<dbReference type="InterPro" id="IPR012341">
    <property type="entry name" value="6hp_glycosidase-like_sf"/>
</dbReference>
<dbReference type="PANTHER" id="PTHR33886:SF8">
    <property type="entry name" value="UNSATURATED RHAMNOGALACTURONAN HYDROLASE (EUROFUNG)"/>
    <property type="match status" value="1"/>
</dbReference>
<dbReference type="Gene3D" id="1.50.10.10">
    <property type="match status" value="1"/>
</dbReference>
<dbReference type="RefSeq" id="WP_077066613.1">
    <property type="nucleotide sequence ID" value="NZ_KQ130513.1"/>
</dbReference>
<dbReference type="AlphaFoldDB" id="A0A0J8GRA4"/>
<dbReference type="STRING" id="1513271.XM47_18045"/>
<accession>A0A0J8GRA4</accession>
<sequence>MKHIKHGYQHNLIKVAKLPLFVFFSSLFTSSCSTTEPENNKEINQTQINSPFIAQISLTNPSNFARNDEASFFSIESLGLNSYDPRVKNLTVSANGTSIPSQVIDTDNDGLKDELVVLNQYASAQSLDLIVTSDKKLQVQTKRTQAEISRKVGGEWQGKKYVGGRFENVTELVPPKQYTDHGEYIRYEGTGIESDKVAYRFYLDWRNGFDIFGKTEQELALQNIGHDGYQSYHEMNDWGMDILKVGKSVGIGGYGYWDGNKIIRVSEVDSWRSKIVENGDIYSLIQLDYKGWQVTPKQKVDLTSRISMTAGSRLAHVELESSEKIKEFAVGLVKHKGTQLITGDLNVNGSAWVYMASYGEQSLNKDNLGMVIFIQKRNIDKITQDKHNYVIATKSKINKLEYYFAAAWDKEPEGIKSLAEFKDYIDQQAERLTRKIRVRKTTALDTVIQNKTLTPDLALSLATRMADSNLRKQAYQYSYGAIDKTRQQPSKYEYDTTGIVPLALIQLSDKTGEPRFQQAAKAIVDSYVQTDGKIKTYKKSIYNIDRVRPGVTILDLYKRTKDEKYKIAADQIRVQLKEHPRTSNGAFWHKKIYPYQLWLDGVYMGMPFLAEYANEFENGEALAEVVHEFEIMRQYLRDPKTGLYYHGWDESKSIDWADKETGLSQEFWSRGFGWLTMASVDVMDHIPESNTKLRAKMLKIIHEIAEDIQKYQDASGTWYQITNKPDAVGNYLESSATSMFTYFYAKALNKGYIDDKYESIALSAYQGIINEFIQAEYDGSLSLTNICFVAGLGFGRDGSYDYYMNEPVSSNDPKAVGPFIFASLEIAKLLNSK</sequence>
<keyword evidence="3" id="KW-1185">Reference proteome</keyword>
<keyword evidence="2" id="KW-0240">DNA-directed RNA polymerase</keyword>
<proteinExistence type="predicted"/>
<comment type="caution">
    <text evidence="2">The sequence shown here is derived from an EMBL/GenBank/DDBJ whole genome shotgun (WGS) entry which is preliminary data.</text>
</comment>
<organism evidence="2 3">
    <name type="scientific">Catenovulum maritimum</name>
    <dbReference type="NCBI Taxonomy" id="1513271"/>
    <lineage>
        <taxon>Bacteria</taxon>
        <taxon>Pseudomonadati</taxon>
        <taxon>Pseudomonadota</taxon>
        <taxon>Gammaproteobacteria</taxon>
        <taxon>Alteromonadales</taxon>
        <taxon>Alteromonadaceae</taxon>
        <taxon>Catenovulum</taxon>
    </lineage>
</organism>
<dbReference type="GO" id="GO:0000428">
    <property type="term" value="C:DNA-directed RNA polymerase complex"/>
    <property type="evidence" value="ECO:0007669"/>
    <property type="project" value="UniProtKB-KW"/>
</dbReference>
<dbReference type="GO" id="GO:0016787">
    <property type="term" value="F:hydrolase activity"/>
    <property type="evidence" value="ECO:0007669"/>
    <property type="project" value="UniProtKB-KW"/>
</dbReference>
<keyword evidence="2" id="KW-0804">Transcription</keyword>
<gene>
    <name evidence="2" type="ORF">XM47_18045</name>
</gene>
<evidence type="ECO:0000313" key="2">
    <source>
        <dbReference type="EMBL" id="KMT63764.1"/>
    </source>
</evidence>
<reference evidence="2 3" key="1">
    <citation type="submission" date="2015-04" db="EMBL/GenBank/DDBJ databases">
        <title>Draft Genome Sequence of the Novel Agar-Digesting Marine Bacterium Q1.</title>
        <authorList>
            <person name="Li Y."/>
            <person name="Li D."/>
            <person name="Chen G."/>
            <person name="Du Z."/>
        </authorList>
    </citation>
    <scope>NUCLEOTIDE SEQUENCE [LARGE SCALE GENOMIC DNA]</scope>
    <source>
        <strain evidence="2 3">Q1</strain>
    </source>
</reference>
<dbReference type="OrthoDB" id="6381507at2"/>
<dbReference type="PATRIC" id="fig|1513271.3.peg.3699"/>
<dbReference type="Pfam" id="PF16153">
    <property type="entry name" value="DUF4861"/>
    <property type="match status" value="1"/>
</dbReference>
<dbReference type="Pfam" id="PF07470">
    <property type="entry name" value="Glyco_hydro_88"/>
    <property type="match status" value="1"/>
</dbReference>
<dbReference type="PROSITE" id="PS51257">
    <property type="entry name" value="PROKAR_LIPOPROTEIN"/>
    <property type="match status" value="1"/>
</dbReference>
<dbReference type="InterPro" id="IPR010905">
    <property type="entry name" value="Glyco_hydro_88"/>
</dbReference>
<dbReference type="InterPro" id="IPR008928">
    <property type="entry name" value="6-hairpin_glycosidase_sf"/>
</dbReference>
<dbReference type="EMBL" id="LAZL01000043">
    <property type="protein sequence ID" value="KMT63764.1"/>
    <property type="molecule type" value="Genomic_DNA"/>
</dbReference>
<dbReference type="SUPFAM" id="SSF48208">
    <property type="entry name" value="Six-hairpin glycosidases"/>
    <property type="match status" value="1"/>
</dbReference>
<dbReference type="InterPro" id="IPR052043">
    <property type="entry name" value="PolySaccharide_Degr_Enz"/>
</dbReference>
<evidence type="ECO:0000256" key="1">
    <source>
        <dbReference type="ARBA" id="ARBA00022801"/>
    </source>
</evidence>
<evidence type="ECO:0000313" key="3">
    <source>
        <dbReference type="Proteomes" id="UP000037600"/>
    </source>
</evidence>
<dbReference type="GO" id="GO:0005975">
    <property type="term" value="P:carbohydrate metabolic process"/>
    <property type="evidence" value="ECO:0007669"/>
    <property type="project" value="InterPro"/>
</dbReference>
<name>A0A0J8GRA4_9ALTE</name>
<dbReference type="InterPro" id="IPR032342">
    <property type="entry name" value="DUF4861"/>
</dbReference>